<name>V4RMD8_9HYPH</name>
<keyword evidence="10" id="KW-1185">Reference proteome</keyword>
<dbReference type="InterPro" id="IPR028082">
    <property type="entry name" value="Peripla_BP_I"/>
</dbReference>
<proteinExistence type="inferred from homology"/>
<accession>V4RMD8</accession>
<keyword evidence="5" id="KW-0472">Membrane</keyword>
<dbReference type="AlphaFoldDB" id="V4RMD8"/>
<dbReference type="EMBL" id="AWXZ01000007">
    <property type="protein sequence ID" value="ESR27196.1"/>
    <property type="molecule type" value="Genomic_DNA"/>
</dbReference>
<keyword evidence="6" id="KW-0449">Lipoprotein</keyword>
<dbReference type="eggNOG" id="COG1744">
    <property type="taxonomic scope" value="Bacteria"/>
</dbReference>
<keyword evidence="4 7" id="KW-0732">Signal</keyword>
<comment type="similarity">
    <text evidence="2">Belongs to the BMP lipoprotein family.</text>
</comment>
<sequence length="329" mass="35735">MSTRRFALALAGMAMLALTFLIPPAAAQDGKIRVAGIYTVPVEQQWVSRIHKALNAAQERGDIEYVYSENVSNTDYERVMREYAEQGMDLVVGEAFSVERAARKVAAEYPDTAFLMGSSFPAQEPNLAVFDNYIHEPAYLTGMIAGEATESNVIGMVGGFAIPEVNRLMHAFMAGATEVNPEVRFLVSFINSWYDPPKAKEAAFAMVDRGADILYAERFGVADAARERGIKAIGNVIDTSGDYPGTILASAIWHMEPTIDKAIEAVKNDTFAAEDYGQYSYMSHGGGSLVADEELAPEGAVEAAKAKQEEILSGAFEVEVDDTEPKSTM</sequence>
<feature type="domain" description="ABC transporter substrate-binding protein PnrA-like" evidence="8">
    <location>
        <begin position="46"/>
        <end position="272"/>
    </location>
</feature>
<dbReference type="RefSeq" id="WP_023430332.1">
    <property type="nucleotide sequence ID" value="NZ_AWXZ01000007.1"/>
</dbReference>
<dbReference type="InterPro" id="IPR006311">
    <property type="entry name" value="TAT_signal"/>
</dbReference>
<gene>
    <name evidence="9" type="ORF">N177_0175</name>
</gene>
<dbReference type="PROSITE" id="PS51318">
    <property type="entry name" value="TAT"/>
    <property type="match status" value="1"/>
</dbReference>
<protein>
    <submittedName>
        <fullName evidence="9">Bmp family protein</fullName>
    </submittedName>
</protein>
<keyword evidence="3" id="KW-1003">Cell membrane</keyword>
<evidence type="ECO:0000256" key="1">
    <source>
        <dbReference type="ARBA" id="ARBA00004193"/>
    </source>
</evidence>
<evidence type="ECO:0000256" key="2">
    <source>
        <dbReference type="ARBA" id="ARBA00008610"/>
    </source>
</evidence>
<dbReference type="InterPro" id="IPR003760">
    <property type="entry name" value="PnrA-like"/>
</dbReference>
<comment type="subcellular location">
    <subcellularLocation>
        <location evidence="1">Cell membrane</location>
        <topology evidence="1">Lipid-anchor</topology>
    </subcellularLocation>
</comment>
<dbReference type="CDD" id="cd06304">
    <property type="entry name" value="PBP1_BmpA_Med_PnrA-like"/>
    <property type="match status" value="1"/>
</dbReference>
<evidence type="ECO:0000256" key="7">
    <source>
        <dbReference type="SAM" id="SignalP"/>
    </source>
</evidence>
<dbReference type="Pfam" id="PF02608">
    <property type="entry name" value="Bmp"/>
    <property type="match status" value="1"/>
</dbReference>
<comment type="caution">
    <text evidence="9">The sequence shown here is derived from an EMBL/GenBank/DDBJ whole genome shotgun (WGS) entry which is preliminary data.</text>
</comment>
<evidence type="ECO:0000256" key="5">
    <source>
        <dbReference type="ARBA" id="ARBA00023136"/>
    </source>
</evidence>
<reference evidence="9 10" key="1">
    <citation type="journal article" date="2014" name="Genome Announc.">
        <title>Draft Genome Sequence of Lutibaculum baratangense Strain AMV1T, Isolated from a Mud Volcano in Andamans, India.</title>
        <authorList>
            <person name="Singh A."/>
            <person name="Sreenivas A."/>
            <person name="Sathyanarayana Reddy G."/>
            <person name="Pinnaka A.K."/>
            <person name="Shivaji S."/>
        </authorList>
    </citation>
    <scope>NUCLEOTIDE SEQUENCE [LARGE SCALE GENOMIC DNA]</scope>
    <source>
        <strain evidence="9 10">AMV1</strain>
    </source>
</reference>
<evidence type="ECO:0000313" key="10">
    <source>
        <dbReference type="Proteomes" id="UP000017819"/>
    </source>
</evidence>
<dbReference type="Gene3D" id="3.40.50.2300">
    <property type="match status" value="2"/>
</dbReference>
<evidence type="ECO:0000259" key="8">
    <source>
        <dbReference type="Pfam" id="PF02608"/>
    </source>
</evidence>
<feature type="signal peptide" evidence="7">
    <location>
        <begin position="1"/>
        <end position="27"/>
    </location>
</feature>
<dbReference type="STRING" id="631454.N177_0175"/>
<evidence type="ECO:0000313" key="9">
    <source>
        <dbReference type="EMBL" id="ESR27196.1"/>
    </source>
</evidence>
<dbReference type="InterPro" id="IPR050957">
    <property type="entry name" value="BMP_lipoprotein"/>
</dbReference>
<evidence type="ECO:0000256" key="4">
    <source>
        <dbReference type="ARBA" id="ARBA00022729"/>
    </source>
</evidence>
<dbReference type="PANTHER" id="PTHR34296:SF2">
    <property type="entry name" value="ABC TRANSPORTER GUANOSINE-BINDING PROTEIN NUPN"/>
    <property type="match status" value="1"/>
</dbReference>
<dbReference type="SUPFAM" id="SSF53822">
    <property type="entry name" value="Periplasmic binding protein-like I"/>
    <property type="match status" value="1"/>
</dbReference>
<dbReference type="GO" id="GO:0005886">
    <property type="term" value="C:plasma membrane"/>
    <property type="evidence" value="ECO:0007669"/>
    <property type="project" value="UniProtKB-SubCell"/>
</dbReference>
<evidence type="ECO:0000256" key="6">
    <source>
        <dbReference type="ARBA" id="ARBA00023288"/>
    </source>
</evidence>
<dbReference type="PATRIC" id="fig|631454.5.peg.173"/>
<evidence type="ECO:0000256" key="3">
    <source>
        <dbReference type="ARBA" id="ARBA00022475"/>
    </source>
</evidence>
<feature type="chain" id="PRO_5004726916" evidence="7">
    <location>
        <begin position="28"/>
        <end position="329"/>
    </location>
</feature>
<organism evidence="9 10">
    <name type="scientific">Lutibaculum baratangense AMV1</name>
    <dbReference type="NCBI Taxonomy" id="631454"/>
    <lineage>
        <taxon>Bacteria</taxon>
        <taxon>Pseudomonadati</taxon>
        <taxon>Pseudomonadota</taxon>
        <taxon>Alphaproteobacteria</taxon>
        <taxon>Hyphomicrobiales</taxon>
        <taxon>Tepidamorphaceae</taxon>
        <taxon>Lutibaculum</taxon>
    </lineage>
</organism>
<dbReference type="Proteomes" id="UP000017819">
    <property type="component" value="Unassembled WGS sequence"/>
</dbReference>
<dbReference type="PANTHER" id="PTHR34296">
    <property type="entry name" value="TRANSCRIPTIONAL ACTIVATOR PROTEIN MED"/>
    <property type="match status" value="1"/>
</dbReference>